<protein>
    <submittedName>
        <fullName evidence="1">Uncharacterized protein</fullName>
    </submittedName>
</protein>
<dbReference type="OrthoDB" id="361362at2759"/>
<dbReference type="AlphaFoldDB" id="A0A8T2AJL1"/>
<evidence type="ECO:0000313" key="1">
    <source>
        <dbReference type="EMBL" id="KAG7572879.1"/>
    </source>
</evidence>
<proteinExistence type="predicted"/>
<gene>
    <name evidence="1" type="ORF">ISN44_As09g012200</name>
</gene>
<name>A0A8T2AJL1_ARASU</name>
<comment type="caution">
    <text evidence="1">The sequence shown here is derived from an EMBL/GenBank/DDBJ whole genome shotgun (WGS) entry which is preliminary data.</text>
</comment>
<keyword evidence="2" id="KW-1185">Reference proteome</keyword>
<evidence type="ECO:0000313" key="2">
    <source>
        <dbReference type="Proteomes" id="UP000694251"/>
    </source>
</evidence>
<organism evidence="1 2">
    <name type="scientific">Arabidopsis suecica</name>
    <name type="common">Swedish thale-cress</name>
    <name type="synonym">Cardaminopsis suecica</name>
    <dbReference type="NCBI Taxonomy" id="45249"/>
    <lineage>
        <taxon>Eukaryota</taxon>
        <taxon>Viridiplantae</taxon>
        <taxon>Streptophyta</taxon>
        <taxon>Embryophyta</taxon>
        <taxon>Tracheophyta</taxon>
        <taxon>Spermatophyta</taxon>
        <taxon>Magnoliopsida</taxon>
        <taxon>eudicotyledons</taxon>
        <taxon>Gunneridae</taxon>
        <taxon>Pentapetalae</taxon>
        <taxon>rosids</taxon>
        <taxon>malvids</taxon>
        <taxon>Brassicales</taxon>
        <taxon>Brassicaceae</taxon>
        <taxon>Camelineae</taxon>
        <taxon>Arabidopsis</taxon>
    </lineage>
</organism>
<accession>A0A8T2AJL1</accession>
<reference evidence="1 2" key="1">
    <citation type="submission" date="2020-12" db="EMBL/GenBank/DDBJ databases">
        <title>Concerted genomic and epigenomic changes stabilize Arabidopsis allopolyploids.</title>
        <authorList>
            <person name="Chen Z."/>
        </authorList>
    </citation>
    <scope>NUCLEOTIDE SEQUENCE [LARGE SCALE GENOMIC DNA]</scope>
    <source>
        <strain evidence="1">As9502</strain>
        <tissue evidence="1">Leaf</tissue>
    </source>
</reference>
<dbReference type="EMBL" id="JAEFBJ010000009">
    <property type="protein sequence ID" value="KAG7572879.1"/>
    <property type="molecule type" value="Genomic_DNA"/>
</dbReference>
<dbReference type="Proteomes" id="UP000694251">
    <property type="component" value="Chromosome 9"/>
</dbReference>
<sequence length="258" mass="29165">MTEKPYIADEQLKQAVLYRIVEILHTAYRDGYIQLTDHFSFFITLIARFKIVPAKTGIEFNEQRETTFKALTNLLCSCLSGMGDSSLVLQILEKSFVEQIIMKPALDNGCGILRMICTLDSKPTRLSESSLTTLSVFLPGYLIDIVNYLVLSCLTGSSKLTEEVLKRLRLMVDENTKAMLGSPVWESSRNSWNLIQCIVSVILLMHNDVRVRKMISSFKSEIDLILHSVVTLQSSSMTVEGKHMMKIAGERLRIASNY</sequence>